<dbReference type="SUPFAM" id="SSF53474">
    <property type="entry name" value="alpha/beta-Hydrolases"/>
    <property type="match status" value="1"/>
</dbReference>
<accession>A0A1B8R4W5</accession>
<dbReference type="PANTHER" id="PTHR37017">
    <property type="entry name" value="AB HYDROLASE-1 DOMAIN-CONTAINING PROTEIN-RELATED"/>
    <property type="match status" value="1"/>
</dbReference>
<dbReference type="RefSeq" id="WP_028734444.1">
    <property type="nucleotide sequence ID" value="NZ_MAMO01000166.1"/>
</dbReference>
<proteinExistence type="predicted"/>
<dbReference type="EMBL" id="KX491135">
    <property type="protein sequence ID" value="AOO93499.1"/>
    <property type="molecule type" value="Genomic_DNA"/>
</dbReference>
<dbReference type="InterPro" id="IPR000073">
    <property type="entry name" value="AB_hydrolase_1"/>
</dbReference>
<sequence length="228" mass="24627">MNIRNVILVHGYFLDGNAWNKVIPLLSERSIDAIAVQLSLTSFSEDVAIVHRAIEMQDGPVILVGQSYGGAVITEAGNHSRVAGLVYIAGAAPDSGQSVDDWWSGYATAAVVNELRPWGDAHVTLTRDGVRKYLGQDLPTAEADIVYATQGPLGTRSKLEKISKSAWHTKPSWYMVTTLDHTMPPAVQQDSAERMGAEIMVVQASHLPMLSQPKVVAEFIANAAASFD</sequence>
<evidence type="ECO:0000313" key="2">
    <source>
        <dbReference type="EMBL" id="AOO93499.1"/>
    </source>
</evidence>
<dbReference type="InterPro" id="IPR052897">
    <property type="entry name" value="Sec-Metab_Biosynth_Hydrolase"/>
</dbReference>
<dbReference type="GeneID" id="61422725"/>
<dbReference type="InterPro" id="IPR029058">
    <property type="entry name" value="AB_hydrolase_fold"/>
</dbReference>
<dbReference type="AlphaFoldDB" id="A0A1B8R4W5"/>
<dbReference type="Pfam" id="PF12697">
    <property type="entry name" value="Abhydrolase_6"/>
    <property type="match status" value="1"/>
</dbReference>
<dbReference type="Gene3D" id="3.40.50.1820">
    <property type="entry name" value="alpha/beta hydrolase"/>
    <property type="match status" value="1"/>
</dbReference>
<feature type="domain" description="AB hydrolase-1" evidence="1">
    <location>
        <begin position="6"/>
        <end position="218"/>
    </location>
</feature>
<evidence type="ECO:0000259" key="1">
    <source>
        <dbReference type="Pfam" id="PF12697"/>
    </source>
</evidence>
<reference evidence="2" key="1">
    <citation type="journal article" date="2015" name="BMC Genomics">
        <title>Transcriptome profiling of a Rhizobium leguminosarum bv. trifolii rosR mutant reveals the role of the transcriptional regulator RosR in motility, synthesis of cell-surface components, and other cellular processes.</title>
        <authorList>
            <person name="Rachwal K."/>
            <person name="Matczynska E."/>
            <person name="Janczarek M."/>
        </authorList>
    </citation>
    <scope>NUCLEOTIDE SEQUENCE</scope>
    <source>
        <strain evidence="2">Rt24.2</strain>
    </source>
</reference>
<name>A0A1B8R4W5_RHILT</name>
<organism evidence="2">
    <name type="scientific">Rhizobium leguminosarum bv. trifolii</name>
    <dbReference type="NCBI Taxonomy" id="386"/>
    <lineage>
        <taxon>Bacteria</taxon>
        <taxon>Pseudomonadati</taxon>
        <taxon>Pseudomonadota</taxon>
        <taxon>Alphaproteobacteria</taxon>
        <taxon>Hyphomicrobiales</taxon>
        <taxon>Rhizobiaceae</taxon>
        <taxon>Rhizobium/Agrobacterium group</taxon>
        <taxon>Rhizobium</taxon>
    </lineage>
</organism>
<dbReference type="PANTHER" id="PTHR37017:SF11">
    <property type="entry name" value="ESTERASE_LIPASE_THIOESTERASE DOMAIN-CONTAINING PROTEIN"/>
    <property type="match status" value="1"/>
</dbReference>
<protein>
    <submittedName>
        <fullName evidence="2">Signal peptide protein</fullName>
    </submittedName>
</protein>
<reference evidence="2" key="2">
    <citation type="journal article" date="2016" name="Front. Microbiol.">
        <title>The Regulatory Protein RosR Affects Rhizobium leguminosarum bv. trifolii Protein Profiles, Cell Surface Properties, and Symbiosis with Clover.</title>
        <authorList>
            <person name="Rachwal K."/>
            <person name="Boguszewska A."/>
            <person name="Kopcinska J."/>
            <person name="Karas M."/>
            <person name="Tchorzewski M."/>
            <person name="Janczarek M."/>
        </authorList>
    </citation>
    <scope>NUCLEOTIDE SEQUENCE</scope>
    <source>
        <strain evidence="2">Rt24.2</strain>
    </source>
</reference>